<feature type="transmembrane region" description="Helical" evidence="8">
    <location>
        <begin position="37"/>
        <end position="57"/>
    </location>
</feature>
<keyword evidence="3" id="KW-0813">Transport</keyword>
<comment type="similarity">
    <text evidence="2">Belongs to the nucleotide-sugar transporter family. SLC35B subfamily.</text>
</comment>
<evidence type="ECO:0000256" key="3">
    <source>
        <dbReference type="ARBA" id="ARBA00022448"/>
    </source>
</evidence>
<keyword evidence="4 8" id="KW-0812">Transmembrane</keyword>
<keyword evidence="9" id="KW-1185">Reference proteome</keyword>
<keyword evidence="5 8" id="KW-1133">Transmembrane helix</keyword>
<name>A0A914RG45_PAREQ</name>
<reference evidence="10" key="1">
    <citation type="submission" date="2022-11" db="UniProtKB">
        <authorList>
            <consortium name="WormBaseParasite"/>
        </authorList>
    </citation>
    <scope>IDENTIFICATION</scope>
</reference>
<dbReference type="WBParaSite" id="PEQ_0000529001-mRNA-1">
    <property type="protein sequence ID" value="PEQ_0000529001-mRNA-1"/>
    <property type="gene ID" value="PEQ_0000529001"/>
</dbReference>
<protein>
    <recommendedName>
        <fullName evidence="7">Adenosine 3'-phospho 5'-phosphosulfate transporter 1</fullName>
    </recommendedName>
</protein>
<sequence length="72" mass="8160">MTIERFGPIVFAIMMTVRQILSIALSAFAYGHPMSPLAVLGLIIAFTAIFSNIYRQYFKNYTVKRRSPLSQS</sequence>
<dbReference type="GO" id="GO:0000139">
    <property type="term" value="C:Golgi membrane"/>
    <property type="evidence" value="ECO:0007669"/>
    <property type="project" value="TreeGrafter"/>
</dbReference>
<evidence type="ECO:0000313" key="9">
    <source>
        <dbReference type="Proteomes" id="UP000887564"/>
    </source>
</evidence>
<evidence type="ECO:0000256" key="1">
    <source>
        <dbReference type="ARBA" id="ARBA00004141"/>
    </source>
</evidence>
<dbReference type="GO" id="GO:0005789">
    <property type="term" value="C:endoplasmic reticulum membrane"/>
    <property type="evidence" value="ECO:0007669"/>
    <property type="project" value="TreeGrafter"/>
</dbReference>
<dbReference type="InterPro" id="IPR013657">
    <property type="entry name" value="SCL35B1-4/HUT1"/>
</dbReference>
<dbReference type="Pfam" id="PF08449">
    <property type="entry name" value="UAA"/>
    <property type="match status" value="1"/>
</dbReference>
<dbReference type="Proteomes" id="UP000887564">
    <property type="component" value="Unplaced"/>
</dbReference>
<evidence type="ECO:0000256" key="5">
    <source>
        <dbReference type="ARBA" id="ARBA00022989"/>
    </source>
</evidence>
<proteinExistence type="inferred from homology"/>
<evidence type="ECO:0000256" key="7">
    <source>
        <dbReference type="ARBA" id="ARBA00039668"/>
    </source>
</evidence>
<evidence type="ECO:0000256" key="2">
    <source>
        <dbReference type="ARBA" id="ARBA00010694"/>
    </source>
</evidence>
<dbReference type="PANTHER" id="PTHR10778">
    <property type="entry name" value="SOLUTE CARRIER FAMILY 35 MEMBER B"/>
    <property type="match status" value="1"/>
</dbReference>
<accession>A0A914RG45</accession>
<organism evidence="9 10">
    <name type="scientific">Parascaris equorum</name>
    <name type="common">Equine roundworm</name>
    <dbReference type="NCBI Taxonomy" id="6256"/>
    <lineage>
        <taxon>Eukaryota</taxon>
        <taxon>Metazoa</taxon>
        <taxon>Ecdysozoa</taxon>
        <taxon>Nematoda</taxon>
        <taxon>Chromadorea</taxon>
        <taxon>Rhabditida</taxon>
        <taxon>Spirurina</taxon>
        <taxon>Ascaridomorpha</taxon>
        <taxon>Ascaridoidea</taxon>
        <taxon>Ascarididae</taxon>
        <taxon>Parascaris</taxon>
    </lineage>
</organism>
<comment type="subcellular location">
    <subcellularLocation>
        <location evidence="1">Membrane</location>
        <topology evidence="1">Multi-pass membrane protein</topology>
    </subcellularLocation>
</comment>
<evidence type="ECO:0000256" key="6">
    <source>
        <dbReference type="ARBA" id="ARBA00023136"/>
    </source>
</evidence>
<evidence type="ECO:0000256" key="4">
    <source>
        <dbReference type="ARBA" id="ARBA00022692"/>
    </source>
</evidence>
<dbReference type="PANTHER" id="PTHR10778:SF13">
    <property type="entry name" value="ADENOSINE 3'-PHOSPHO 5'-PHOSPHOSULFATE TRANSPORTER 1"/>
    <property type="match status" value="1"/>
</dbReference>
<feature type="transmembrane region" description="Helical" evidence="8">
    <location>
        <begin position="9"/>
        <end position="31"/>
    </location>
</feature>
<dbReference type="GO" id="GO:0046964">
    <property type="term" value="F:3'-phosphoadenosine 5'-phosphosulfate transmembrane transporter activity"/>
    <property type="evidence" value="ECO:0007669"/>
    <property type="project" value="TreeGrafter"/>
</dbReference>
<evidence type="ECO:0000313" key="10">
    <source>
        <dbReference type="WBParaSite" id="PEQ_0000529001-mRNA-1"/>
    </source>
</evidence>
<evidence type="ECO:0000256" key="8">
    <source>
        <dbReference type="SAM" id="Phobius"/>
    </source>
</evidence>
<dbReference type="AlphaFoldDB" id="A0A914RG45"/>
<keyword evidence="6 8" id="KW-0472">Membrane</keyword>